<dbReference type="STRING" id="139420.A0A371CSL1"/>
<dbReference type="EMBL" id="KZ857467">
    <property type="protein sequence ID" value="RDX43272.1"/>
    <property type="molecule type" value="Genomic_DNA"/>
</dbReference>
<gene>
    <name evidence="2" type="ORF">OH76DRAFT_1487965</name>
</gene>
<dbReference type="AlphaFoldDB" id="A0A371CSL1"/>
<organism evidence="2 3">
    <name type="scientific">Lentinus brumalis</name>
    <dbReference type="NCBI Taxonomy" id="2498619"/>
    <lineage>
        <taxon>Eukaryota</taxon>
        <taxon>Fungi</taxon>
        <taxon>Dikarya</taxon>
        <taxon>Basidiomycota</taxon>
        <taxon>Agaricomycotina</taxon>
        <taxon>Agaricomycetes</taxon>
        <taxon>Polyporales</taxon>
        <taxon>Polyporaceae</taxon>
        <taxon>Lentinus</taxon>
    </lineage>
</organism>
<keyword evidence="3" id="KW-1185">Reference proteome</keyword>
<name>A0A371CSL1_9APHY</name>
<dbReference type="OrthoDB" id="2754196at2759"/>
<dbReference type="Proteomes" id="UP000256964">
    <property type="component" value="Unassembled WGS sequence"/>
</dbReference>
<dbReference type="InterPro" id="IPR036047">
    <property type="entry name" value="F-box-like_dom_sf"/>
</dbReference>
<dbReference type="Pfam" id="PF12937">
    <property type="entry name" value="F-box-like"/>
    <property type="match status" value="1"/>
</dbReference>
<accession>A0A371CSL1</accession>
<proteinExistence type="predicted"/>
<evidence type="ECO:0000259" key="1">
    <source>
        <dbReference type="Pfam" id="PF12937"/>
    </source>
</evidence>
<dbReference type="InterPro" id="IPR001810">
    <property type="entry name" value="F-box_dom"/>
</dbReference>
<evidence type="ECO:0000313" key="2">
    <source>
        <dbReference type="EMBL" id="RDX43272.1"/>
    </source>
</evidence>
<dbReference type="Gene3D" id="1.20.1280.50">
    <property type="match status" value="1"/>
</dbReference>
<protein>
    <recommendedName>
        <fullName evidence="1">F-box domain-containing protein</fullName>
    </recommendedName>
</protein>
<sequence length="582" mass="65667">MSLKTIERILASLLWKQNLAIYSPPDSTRELVVAPRKTVLLTSLAEDKGPCAIHRIPPELLIVIFKDVLSDYFRGPTFRISSRDDARVDPSSLISITQVCRWWRDVAISWPLLWSRLDNNAHIAQSATFFLRSQDSPLSVYFTTTGRPLKDIDFNIGCRLRRLDITVLPEASDIFPFIRSLAVPDSLQCCTVNYSRFIQIPPDADVERVSLFGASVLPLKALAMHNVANWIPANSFPHLTHLYLDFGVGRGDATQLVRLVDLLRNAPKVEYLLVSNISWMHPQSSPRPPLVPLRHLCFFLLAHTSIEVAYTLLSAIAMPRHAYVRLDGMYADPRRPNLPSLPVLPVVEETNRLEIVTEASELRLVAEGPSSGLWMQMDFDLRETGDRHRLDTWLLSLHTALPVRNVATLLLSLGDHANLVPSLLPRFTGVTEICLVTHIQYERKTGPTDASWSVARALYSALAIPNVCPRLRSLCVDIAVGVNPLIPNIYASFLADMMISRSENGLSVPLVGIQAFAGSRWSGVRPFDEVEDQMTPVEHFNEVQLLPPGPYLEPFLERLCWVFDEFEKYWEVEDVYKPMYAD</sequence>
<dbReference type="SUPFAM" id="SSF81383">
    <property type="entry name" value="F-box domain"/>
    <property type="match status" value="1"/>
</dbReference>
<feature type="domain" description="F-box" evidence="1">
    <location>
        <begin position="54"/>
        <end position="118"/>
    </location>
</feature>
<reference evidence="2 3" key="1">
    <citation type="journal article" date="2018" name="Biotechnol. Biofuels">
        <title>Integrative visual omics of the white-rot fungus Polyporus brumalis exposes the biotechnological potential of its oxidative enzymes for delignifying raw plant biomass.</title>
        <authorList>
            <person name="Miyauchi S."/>
            <person name="Rancon A."/>
            <person name="Drula E."/>
            <person name="Hage H."/>
            <person name="Chaduli D."/>
            <person name="Favel A."/>
            <person name="Grisel S."/>
            <person name="Henrissat B."/>
            <person name="Herpoel-Gimbert I."/>
            <person name="Ruiz-Duenas F.J."/>
            <person name="Chevret D."/>
            <person name="Hainaut M."/>
            <person name="Lin J."/>
            <person name="Wang M."/>
            <person name="Pangilinan J."/>
            <person name="Lipzen A."/>
            <person name="Lesage-Meessen L."/>
            <person name="Navarro D."/>
            <person name="Riley R."/>
            <person name="Grigoriev I.V."/>
            <person name="Zhou S."/>
            <person name="Raouche S."/>
            <person name="Rosso M.N."/>
        </authorList>
    </citation>
    <scope>NUCLEOTIDE SEQUENCE [LARGE SCALE GENOMIC DNA]</scope>
    <source>
        <strain evidence="2 3">BRFM 1820</strain>
    </source>
</reference>
<evidence type="ECO:0000313" key="3">
    <source>
        <dbReference type="Proteomes" id="UP000256964"/>
    </source>
</evidence>